<gene>
    <name evidence="1" type="ORF">LTS18_001086</name>
</gene>
<keyword evidence="2" id="KW-1185">Reference proteome</keyword>
<proteinExistence type="predicted"/>
<name>A0ACC3DZ10_9PEZI</name>
<protein>
    <submittedName>
        <fullName evidence="1">Uncharacterized protein</fullName>
    </submittedName>
</protein>
<dbReference type="Proteomes" id="UP001186974">
    <property type="component" value="Unassembled WGS sequence"/>
</dbReference>
<organism evidence="1 2">
    <name type="scientific">Coniosporium uncinatum</name>
    <dbReference type="NCBI Taxonomy" id="93489"/>
    <lineage>
        <taxon>Eukaryota</taxon>
        <taxon>Fungi</taxon>
        <taxon>Dikarya</taxon>
        <taxon>Ascomycota</taxon>
        <taxon>Pezizomycotina</taxon>
        <taxon>Dothideomycetes</taxon>
        <taxon>Dothideomycetes incertae sedis</taxon>
        <taxon>Coniosporium</taxon>
    </lineage>
</organism>
<reference evidence="1" key="1">
    <citation type="submission" date="2024-09" db="EMBL/GenBank/DDBJ databases">
        <title>Black Yeasts Isolated from many extreme environments.</title>
        <authorList>
            <person name="Coleine C."/>
            <person name="Stajich J.E."/>
            <person name="Selbmann L."/>
        </authorList>
    </citation>
    <scope>NUCLEOTIDE SEQUENCE</scope>
    <source>
        <strain evidence="1">CCFEE 5737</strain>
    </source>
</reference>
<evidence type="ECO:0000313" key="1">
    <source>
        <dbReference type="EMBL" id="KAK3081833.1"/>
    </source>
</evidence>
<accession>A0ACC3DZ10</accession>
<evidence type="ECO:0000313" key="2">
    <source>
        <dbReference type="Proteomes" id="UP001186974"/>
    </source>
</evidence>
<comment type="caution">
    <text evidence="1">The sequence shown here is derived from an EMBL/GenBank/DDBJ whole genome shotgun (WGS) entry which is preliminary data.</text>
</comment>
<sequence length="400" mass="45729">MAEPGTREFFSYNKFDGRFTEKYQSITLCPSVADRSFEELSLRDYIHSQKVSYTGWKVWKLLENGEVEVFSSATAHPRYQHLSFEELRILDQASSRLVEGDVDMIDAPDGDNAAHFRLLDLPAEIRNNIYDFAVGWPDFENVCAKLLDRRKEDLLHVHGRWLDDYPRSMFSTTHLSLCEPLRGPSFSTPPILLVCRQIAAEVQHVLYKKPLVLDRLFMYISYGGPRAVWITDVMSPVTWRRIHHFVFKYGFGFDGSRSRPYSFAYYFAKTIPRIASAFLFTPHTAKITFDLTDMTASDVDEIRNWNVTGSFRGISALVRSFPVVVFEGLHAPEIVDLLVGRQAHAPAACATDVLLPFLGRLSSGSPDQVIYARDNTMTKVYNRKDGTLVMEWKAPVTWIS</sequence>
<dbReference type="EMBL" id="JAWDJW010000055">
    <property type="protein sequence ID" value="KAK3081833.1"/>
    <property type="molecule type" value="Genomic_DNA"/>
</dbReference>